<feature type="region of interest" description="Disordered" evidence="1">
    <location>
        <begin position="1"/>
        <end position="55"/>
    </location>
</feature>
<name>A0A1B2HIY9_9PSEU</name>
<keyword evidence="3" id="KW-1185">Reference proteome</keyword>
<dbReference type="KEGG" id="led:BBK82_17930"/>
<evidence type="ECO:0000256" key="1">
    <source>
        <dbReference type="SAM" id="MobiDB-lite"/>
    </source>
</evidence>
<sequence>MHASNTGRWLRPRVTSGVARTNDATTHSFNRCSTSTPAPDSSHRANTAVSTGRTTSFQVKITPSAASESASIPCTAMESIASAARPSPRASREAPGIFSPRPPAGAAGTSPRVIEAFESSAKRAASADEAPRRRARCISSSRATSRGPYLRCRPTVWPLGPSP</sequence>
<evidence type="ECO:0000313" key="3">
    <source>
        <dbReference type="Proteomes" id="UP000093053"/>
    </source>
</evidence>
<dbReference type="AlphaFoldDB" id="A0A1B2HIY9"/>
<reference evidence="2 3" key="1">
    <citation type="submission" date="2016-07" db="EMBL/GenBank/DDBJ databases">
        <title>Complete genome sequence of the Lentzea guizhouensis DHS C013.</title>
        <authorList>
            <person name="Cao C."/>
        </authorList>
    </citation>
    <scope>NUCLEOTIDE SEQUENCE [LARGE SCALE GENOMIC DNA]</scope>
    <source>
        <strain evidence="2 3">DHS C013</strain>
    </source>
</reference>
<protein>
    <submittedName>
        <fullName evidence="2">Uncharacterized protein</fullName>
    </submittedName>
</protein>
<accession>A0A1B2HIY9</accession>
<feature type="compositionally biased region" description="Low complexity" evidence="1">
    <location>
        <begin position="137"/>
        <end position="146"/>
    </location>
</feature>
<feature type="region of interest" description="Disordered" evidence="1">
    <location>
        <begin position="80"/>
        <end position="109"/>
    </location>
</feature>
<dbReference type="Proteomes" id="UP000093053">
    <property type="component" value="Chromosome"/>
</dbReference>
<proteinExistence type="predicted"/>
<feature type="compositionally biased region" description="Low complexity" evidence="1">
    <location>
        <begin position="81"/>
        <end position="95"/>
    </location>
</feature>
<organism evidence="2 3">
    <name type="scientific">Lentzea guizhouensis</name>
    <dbReference type="NCBI Taxonomy" id="1586287"/>
    <lineage>
        <taxon>Bacteria</taxon>
        <taxon>Bacillati</taxon>
        <taxon>Actinomycetota</taxon>
        <taxon>Actinomycetes</taxon>
        <taxon>Pseudonocardiales</taxon>
        <taxon>Pseudonocardiaceae</taxon>
        <taxon>Lentzea</taxon>
    </lineage>
</organism>
<feature type="compositionally biased region" description="Polar residues" evidence="1">
    <location>
        <begin position="18"/>
        <end position="55"/>
    </location>
</feature>
<dbReference type="EMBL" id="CP016793">
    <property type="protein sequence ID" value="ANZ37652.1"/>
    <property type="molecule type" value="Genomic_DNA"/>
</dbReference>
<evidence type="ECO:0000313" key="2">
    <source>
        <dbReference type="EMBL" id="ANZ37652.1"/>
    </source>
</evidence>
<gene>
    <name evidence="2" type="ORF">BBK82_17930</name>
</gene>
<feature type="region of interest" description="Disordered" evidence="1">
    <location>
        <begin position="122"/>
        <end position="163"/>
    </location>
</feature>